<proteinExistence type="inferred from homology"/>
<evidence type="ECO:0000256" key="2">
    <source>
        <dbReference type="ARBA" id="ARBA00022692"/>
    </source>
</evidence>
<dbReference type="GO" id="GO:0016020">
    <property type="term" value="C:membrane"/>
    <property type="evidence" value="ECO:0007669"/>
    <property type="project" value="UniProtKB-SubCell"/>
</dbReference>
<feature type="transmembrane region" description="Helical" evidence="8">
    <location>
        <begin position="929"/>
        <end position="949"/>
    </location>
</feature>
<dbReference type="Gene3D" id="1.20.1640.10">
    <property type="entry name" value="Multidrug efflux transporter AcrB transmembrane domain"/>
    <property type="match status" value="2"/>
</dbReference>
<feature type="compositionally biased region" description="Basic and acidic residues" evidence="7">
    <location>
        <begin position="1111"/>
        <end position="1134"/>
    </location>
</feature>
<feature type="transmembrane region" description="Helical" evidence="8">
    <location>
        <begin position="956"/>
        <end position="980"/>
    </location>
</feature>
<feature type="transmembrane region" description="Helical" evidence="8">
    <location>
        <begin position="986"/>
        <end position="1004"/>
    </location>
</feature>
<evidence type="ECO:0000259" key="9">
    <source>
        <dbReference type="PROSITE" id="PS50156"/>
    </source>
</evidence>
<organism evidence="10 11">
    <name type="scientific">Elysia crispata</name>
    <name type="common">lettuce slug</name>
    <dbReference type="NCBI Taxonomy" id="231223"/>
    <lineage>
        <taxon>Eukaryota</taxon>
        <taxon>Metazoa</taxon>
        <taxon>Spiralia</taxon>
        <taxon>Lophotrochozoa</taxon>
        <taxon>Mollusca</taxon>
        <taxon>Gastropoda</taxon>
        <taxon>Heterobranchia</taxon>
        <taxon>Euthyneura</taxon>
        <taxon>Panpulmonata</taxon>
        <taxon>Sacoglossa</taxon>
        <taxon>Placobranchoidea</taxon>
        <taxon>Plakobranchidae</taxon>
        <taxon>Elysia</taxon>
    </lineage>
</organism>
<dbReference type="InterPro" id="IPR052081">
    <property type="entry name" value="Dispatched_Hh_regulator"/>
</dbReference>
<keyword evidence="5" id="KW-0325">Glycoprotein</keyword>
<sequence>MPVCLLPAELRILSFLDLDDTSKILRDAACNTHLFCYRRATLILASPSSWRIMADNWSFRVQQGRLPPIENAPKPVPTEYDGMDKQGHSNGGLDNNGYSPPPGDANGTTSPTVDIEQEKIDPEGLDPPPAKPEHPSKPPLLLCSFIANKTKTAFFLFLGGHIFFVVISSILILAGVDLIPIEFQQVPLNIDNDDTYLRNFAWRYRDEDPLILSVNTSAAFVGERTKDGDFLQIFFKGGGNVLTKERLQAIEDVENDLTGKPEWKNFCKQTITNGTGTCVKPISLIRFFDCSMEGFCDPDFSDIKGILYNASLQASKNEILKGLVAKSSEISPTVATSDVTRMVMFTGVPRIPGDLTSDSIDDQYEDIMDFLVDNFKGDLESLNSDGVAGMKVFYSSYQLLLDAIFDQVFADMALAVGSFLFIFLFMLFQTGSLFLTSLAITTIMTSFLGCNLIYRIVFDFRYFGIFHVLSIFIILGIGADNIFVFNDTWRGTAHENHPNLAERLSSCYRRASKSMMNTSLTTFAAFMSNFLSPLMGVNTFGIFSATLVMVNFLSAIIFFPSCVMMYHKYWKDWSWPCFEPCRRIRIYPCAPKDKSKTGHRPNAVVRFFKGPFHRVITHKIFRWIFILVCVAMAGTFVYFATKTEISKEPLQLYREGHNYYEAAKLDFDAFELPLDDRNVKVMLMFGLKNQDRGSCHKSDFECKGKSVFDNAFDMNPKPAQTQLMKLCEEIETMQGDLVNELRLKKSADTGLVEIDCFVVALNTYLESQETDYTPPLSLSLPTSEINLIPFFENNTDLYNLTHVDTNFYRYFETMNSYWLNNGYTGVPLPEYGTYSILVGQSVDDFDTAPILSDPSKKYGTRLRYAAVEITLSLLHSSVDFEEGLEIYNNWEKFADEKIANLPPSLQGGVQFTPGLNERNAWHEFKRQEALAGSAFQGIWIGISLAYVVLAFATMNLIIALMATIIILLVTISVTAFIPILGWEISVIESINLSLVVGLAVDYVVHFSEAYHTSPQKHRTDKVRDMLEHMGVSVISGAFSTLGAASFMMAAQIQFFLQFGVFLFLTIGFSLTYSLFLFTPLLSVIGPEGNTGSMLPAAKYIWNKVIRRKKVDQKGDTRKAKGHDPPYTSEPRDIEDTPMQELKTQDVGHKSANTANGQGSAPYPSSVSPDAEIPSGTVIKL</sequence>
<evidence type="ECO:0000256" key="5">
    <source>
        <dbReference type="ARBA" id="ARBA00023180"/>
    </source>
</evidence>
<dbReference type="Proteomes" id="UP001283361">
    <property type="component" value="Unassembled WGS sequence"/>
</dbReference>
<dbReference type="PROSITE" id="PS50156">
    <property type="entry name" value="SSD"/>
    <property type="match status" value="2"/>
</dbReference>
<feature type="region of interest" description="Disordered" evidence="7">
    <location>
        <begin position="1111"/>
        <end position="1180"/>
    </location>
</feature>
<accession>A0AAE0XSR4</accession>
<dbReference type="AlphaFoldDB" id="A0AAE0XSR4"/>
<evidence type="ECO:0000256" key="3">
    <source>
        <dbReference type="ARBA" id="ARBA00022989"/>
    </source>
</evidence>
<feature type="transmembrane region" description="Helical" evidence="8">
    <location>
        <begin position="620"/>
        <end position="640"/>
    </location>
</feature>
<evidence type="ECO:0000256" key="7">
    <source>
        <dbReference type="SAM" id="MobiDB-lite"/>
    </source>
</evidence>
<dbReference type="GO" id="GO:0022857">
    <property type="term" value="F:transmembrane transporter activity"/>
    <property type="evidence" value="ECO:0007669"/>
    <property type="project" value="TreeGrafter"/>
</dbReference>
<evidence type="ECO:0000256" key="6">
    <source>
        <dbReference type="ARBA" id="ARBA00038046"/>
    </source>
</evidence>
<feature type="compositionally biased region" description="Polar residues" evidence="7">
    <location>
        <begin position="1150"/>
        <end position="1167"/>
    </location>
</feature>
<evidence type="ECO:0000256" key="8">
    <source>
        <dbReference type="SAM" id="Phobius"/>
    </source>
</evidence>
<feature type="transmembrane region" description="Helical" evidence="8">
    <location>
        <begin position="408"/>
        <end position="428"/>
    </location>
</feature>
<feature type="transmembrane region" description="Helical" evidence="8">
    <location>
        <begin position="540"/>
        <end position="566"/>
    </location>
</feature>
<comment type="similarity">
    <text evidence="6">Belongs to the dispatched family.</text>
</comment>
<dbReference type="PANTHER" id="PTHR45951">
    <property type="entry name" value="PROTEIN DISPATCHED-RELATED"/>
    <property type="match status" value="1"/>
</dbReference>
<dbReference type="EMBL" id="JAWDGP010007701">
    <property type="protein sequence ID" value="KAK3708230.1"/>
    <property type="molecule type" value="Genomic_DNA"/>
</dbReference>
<dbReference type="InterPro" id="IPR000731">
    <property type="entry name" value="SSD"/>
</dbReference>
<comment type="caution">
    <text evidence="10">The sequence shown here is derived from an EMBL/GenBank/DDBJ whole genome shotgun (WGS) entry which is preliminary data.</text>
</comment>
<keyword evidence="11" id="KW-1185">Reference proteome</keyword>
<protein>
    <recommendedName>
        <fullName evidence="9">SSD domain-containing protein</fullName>
    </recommendedName>
</protein>
<feature type="transmembrane region" description="Helical" evidence="8">
    <location>
        <begin position="1054"/>
        <end position="1077"/>
    </location>
</feature>
<dbReference type="SUPFAM" id="SSF82866">
    <property type="entry name" value="Multidrug efflux transporter AcrB transmembrane domain"/>
    <property type="match status" value="2"/>
</dbReference>
<evidence type="ECO:0000313" key="11">
    <source>
        <dbReference type="Proteomes" id="UP001283361"/>
    </source>
</evidence>
<name>A0AAE0XSR4_9GAST</name>
<reference evidence="10" key="1">
    <citation type="journal article" date="2023" name="G3 (Bethesda)">
        <title>A reference genome for the long-term kleptoplast-retaining sea slug Elysia crispata morphotype clarki.</title>
        <authorList>
            <person name="Eastman K.E."/>
            <person name="Pendleton A.L."/>
            <person name="Shaikh M.A."/>
            <person name="Suttiyut T."/>
            <person name="Ogas R."/>
            <person name="Tomko P."/>
            <person name="Gavelis G."/>
            <person name="Widhalm J.R."/>
            <person name="Wisecaver J.H."/>
        </authorList>
    </citation>
    <scope>NUCLEOTIDE SEQUENCE</scope>
    <source>
        <strain evidence="10">ECLA1</strain>
    </source>
</reference>
<evidence type="ECO:0000313" key="10">
    <source>
        <dbReference type="EMBL" id="KAK3708230.1"/>
    </source>
</evidence>
<dbReference type="PANTHER" id="PTHR45951:SF7">
    <property type="entry name" value="SSD DOMAIN-CONTAINING PROTEIN"/>
    <property type="match status" value="1"/>
</dbReference>
<feature type="transmembrane region" description="Helical" evidence="8">
    <location>
        <begin position="153"/>
        <end position="176"/>
    </location>
</feature>
<feature type="domain" description="SSD" evidence="9">
    <location>
        <begin position="958"/>
        <end position="1083"/>
    </location>
</feature>
<evidence type="ECO:0000256" key="1">
    <source>
        <dbReference type="ARBA" id="ARBA00004141"/>
    </source>
</evidence>
<keyword evidence="3 8" id="KW-1133">Transmembrane helix</keyword>
<feature type="transmembrane region" description="Helical" evidence="8">
    <location>
        <begin position="434"/>
        <end position="453"/>
    </location>
</feature>
<feature type="domain" description="SSD" evidence="9">
    <location>
        <begin position="405"/>
        <end position="565"/>
    </location>
</feature>
<feature type="region of interest" description="Disordered" evidence="7">
    <location>
        <begin position="66"/>
        <end position="112"/>
    </location>
</feature>
<gene>
    <name evidence="10" type="ORF">RRG08_023639</name>
</gene>
<dbReference type="Pfam" id="PF12349">
    <property type="entry name" value="Sterol-sensing"/>
    <property type="match status" value="1"/>
</dbReference>
<evidence type="ECO:0000256" key="4">
    <source>
        <dbReference type="ARBA" id="ARBA00023136"/>
    </source>
</evidence>
<keyword evidence="2 8" id="KW-0812">Transmembrane</keyword>
<comment type="subcellular location">
    <subcellularLocation>
        <location evidence="1">Membrane</location>
        <topology evidence="1">Multi-pass membrane protein</topology>
    </subcellularLocation>
</comment>
<dbReference type="InterPro" id="IPR053958">
    <property type="entry name" value="HMGCR/SNAP/NPC1-like_SSD"/>
</dbReference>
<feature type="transmembrane region" description="Helical" evidence="8">
    <location>
        <begin position="1025"/>
        <end position="1048"/>
    </location>
</feature>
<keyword evidence="4 8" id="KW-0472">Membrane</keyword>
<feature type="transmembrane region" description="Helical" evidence="8">
    <location>
        <begin position="460"/>
        <end position="479"/>
    </location>
</feature>